<accession>A0ABR4HKV2</accession>
<dbReference type="PANTHER" id="PTHR24198:SF194">
    <property type="entry name" value="INVERSIN-A"/>
    <property type="match status" value="1"/>
</dbReference>
<dbReference type="PRINTS" id="PR01415">
    <property type="entry name" value="ANKYRIN"/>
</dbReference>
<keyword evidence="5" id="KW-1185">Reference proteome</keyword>
<dbReference type="InterPro" id="IPR036770">
    <property type="entry name" value="Ankyrin_rpt-contain_sf"/>
</dbReference>
<dbReference type="PANTHER" id="PTHR24198">
    <property type="entry name" value="ANKYRIN REPEAT AND PROTEIN KINASE DOMAIN-CONTAINING PROTEIN"/>
    <property type="match status" value="1"/>
</dbReference>
<reference evidence="4 5" key="1">
    <citation type="submission" date="2024-07" db="EMBL/GenBank/DDBJ databases">
        <title>Section-level genome sequencing and comparative genomics of Aspergillus sections Usti and Cavernicolus.</title>
        <authorList>
            <consortium name="Lawrence Berkeley National Laboratory"/>
            <person name="Nybo J.L."/>
            <person name="Vesth T.C."/>
            <person name="Theobald S."/>
            <person name="Frisvad J.C."/>
            <person name="Larsen T.O."/>
            <person name="Kjaerboelling I."/>
            <person name="Rothschild-Mancinelli K."/>
            <person name="Lyhne E.K."/>
            <person name="Kogle M.E."/>
            <person name="Barry K."/>
            <person name="Clum A."/>
            <person name="Na H."/>
            <person name="Ledsgaard L."/>
            <person name="Lin J."/>
            <person name="Lipzen A."/>
            <person name="Kuo A."/>
            <person name="Riley R."/>
            <person name="Mondo S."/>
            <person name="LaButti K."/>
            <person name="Haridas S."/>
            <person name="Pangalinan J."/>
            <person name="Salamov A.A."/>
            <person name="Simmons B.A."/>
            <person name="Magnuson J.K."/>
            <person name="Chen J."/>
            <person name="Drula E."/>
            <person name="Henrissat B."/>
            <person name="Wiebenga A."/>
            <person name="Lubbers R.J."/>
            <person name="Gomes A.C."/>
            <person name="Makela M.R."/>
            <person name="Stajich J."/>
            <person name="Grigoriev I.V."/>
            <person name="Mortensen U.H."/>
            <person name="De vries R.P."/>
            <person name="Baker S.E."/>
            <person name="Andersen M.R."/>
        </authorList>
    </citation>
    <scope>NUCLEOTIDE SEQUENCE [LARGE SCALE GENOMIC DNA]</scope>
    <source>
        <strain evidence="4 5">CBS 600.67</strain>
    </source>
</reference>
<keyword evidence="1" id="KW-0677">Repeat</keyword>
<dbReference type="InterPro" id="IPR002110">
    <property type="entry name" value="Ankyrin_rpt"/>
</dbReference>
<evidence type="ECO:0000256" key="2">
    <source>
        <dbReference type="ARBA" id="ARBA00023043"/>
    </source>
</evidence>
<dbReference type="SMART" id="SM00248">
    <property type="entry name" value="ANK"/>
    <property type="match status" value="3"/>
</dbReference>
<dbReference type="Proteomes" id="UP001610335">
    <property type="component" value="Unassembled WGS sequence"/>
</dbReference>
<comment type="caution">
    <text evidence="4">The sequence shown here is derived from an EMBL/GenBank/DDBJ whole genome shotgun (WGS) entry which is preliminary data.</text>
</comment>
<evidence type="ECO:0000256" key="3">
    <source>
        <dbReference type="PROSITE-ProRule" id="PRU00023"/>
    </source>
</evidence>
<dbReference type="EMBL" id="JBFXLS010000108">
    <property type="protein sequence ID" value="KAL2815819.1"/>
    <property type="molecule type" value="Genomic_DNA"/>
</dbReference>
<evidence type="ECO:0000256" key="1">
    <source>
        <dbReference type="ARBA" id="ARBA00022737"/>
    </source>
</evidence>
<evidence type="ECO:0000313" key="5">
    <source>
        <dbReference type="Proteomes" id="UP001610335"/>
    </source>
</evidence>
<dbReference type="PROSITE" id="PS50297">
    <property type="entry name" value="ANK_REP_REGION"/>
    <property type="match status" value="2"/>
</dbReference>
<name>A0ABR4HKV2_9EURO</name>
<feature type="repeat" description="ANK" evidence="3">
    <location>
        <begin position="70"/>
        <end position="102"/>
    </location>
</feature>
<keyword evidence="2 3" id="KW-0040">ANK repeat</keyword>
<proteinExistence type="predicted"/>
<dbReference type="Pfam" id="PF12796">
    <property type="entry name" value="Ank_2"/>
    <property type="match status" value="1"/>
</dbReference>
<feature type="repeat" description="ANK" evidence="3">
    <location>
        <begin position="37"/>
        <end position="69"/>
    </location>
</feature>
<sequence length="149" mass="15947">MENNTQPFLSAATTGDTTTIEKEYNQNNSILTATTPSGSTALHLATLHNHLQVVQLLLNYGLHPSTTDHQGQSALHVAAQGSSTDIVDILLKQGASCKARDHDRKTPMSYAYVNPDLSILACFLDNAPVCGGCCTLTPEIFHRGNRAVG</sequence>
<dbReference type="Gene3D" id="1.25.40.20">
    <property type="entry name" value="Ankyrin repeat-containing domain"/>
    <property type="match status" value="1"/>
</dbReference>
<gene>
    <name evidence="4" type="ORF">BDW59DRAFT_176007</name>
</gene>
<dbReference type="SUPFAM" id="SSF48403">
    <property type="entry name" value="Ankyrin repeat"/>
    <property type="match status" value="1"/>
</dbReference>
<dbReference type="PROSITE" id="PS50088">
    <property type="entry name" value="ANK_REPEAT"/>
    <property type="match status" value="2"/>
</dbReference>
<organism evidence="4 5">
    <name type="scientific">Aspergillus cavernicola</name>
    <dbReference type="NCBI Taxonomy" id="176166"/>
    <lineage>
        <taxon>Eukaryota</taxon>
        <taxon>Fungi</taxon>
        <taxon>Dikarya</taxon>
        <taxon>Ascomycota</taxon>
        <taxon>Pezizomycotina</taxon>
        <taxon>Eurotiomycetes</taxon>
        <taxon>Eurotiomycetidae</taxon>
        <taxon>Eurotiales</taxon>
        <taxon>Aspergillaceae</taxon>
        <taxon>Aspergillus</taxon>
        <taxon>Aspergillus subgen. Nidulantes</taxon>
    </lineage>
</organism>
<evidence type="ECO:0000313" key="4">
    <source>
        <dbReference type="EMBL" id="KAL2815819.1"/>
    </source>
</evidence>
<protein>
    <submittedName>
        <fullName evidence="4">Ankyrin repeat-containing domain protein</fullName>
    </submittedName>
</protein>